<dbReference type="Pfam" id="PF23545">
    <property type="entry name" value="Zn_ribbon_HMPTM"/>
    <property type="match status" value="1"/>
</dbReference>
<evidence type="ECO:0000313" key="8">
    <source>
        <dbReference type="EMBL" id="MPL93438.1"/>
    </source>
</evidence>
<dbReference type="GO" id="GO:0046872">
    <property type="term" value="F:metal ion binding"/>
    <property type="evidence" value="ECO:0007669"/>
    <property type="project" value="UniProtKB-KW"/>
</dbReference>
<protein>
    <submittedName>
        <fullName evidence="8">Coenzyme PQQ synthesis protein E</fullName>
    </submittedName>
</protein>
<keyword evidence="2" id="KW-0004">4Fe-4S</keyword>
<dbReference type="InterPro" id="IPR056488">
    <property type="entry name" value="Zn_ribbon_HMPTM"/>
</dbReference>
<comment type="cofactor">
    <cofactor evidence="1">
        <name>[4Fe-4S] cluster</name>
        <dbReference type="ChEBI" id="CHEBI:49883"/>
    </cofactor>
</comment>
<evidence type="ECO:0000256" key="3">
    <source>
        <dbReference type="ARBA" id="ARBA00022691"/>
    </source>
</evidence>
<dbReference type="SFLD" id="SFLDS00029">
    <property type="entry name" value="Radical_SAM"/>
    <property type="match status" value="1"/>
</dbReference>
<sequence>MTLVKKTKSLCPVCGKLLDAEITEEDGAIWICRTCPDHGYAKNLYWSDAAMYRRFDTYDRVGRGVENPNVDSTGECTTRCGLCKYHKSGTLLANIDVTNRCNLRCEFCFANAKACGYVYEPTFDEITSMLALLRNEKPVPCPAVQFSGGEPTMRDDLEEIIKKARELGFSQVQMASNGVKLAQNPELAKKLRQAGLSTVYLHFDGVSKETNPLLEKTSLPAIENCRKVGLGVVLVPTIIGGQNDHEIGGIIQFAAKNVDIVRGINFQPVAFTGAAKEDDVARERVTIPDITRCVEEQMGGQLKSSDFYPIPSVMTICDLIEAYTGKPQIMFCAHPHCGAATYGFINDDGDIVPITRFVDVEKFFAEANTLAEKFKTAGKTGKYLAMAAGLGRINKAVSKEEVEGIRIDLKKLIYDALVKHDYESLGKFHEKALFIGTMHFMDSFNYDTDRVSRCCIHYATPDGRLIPFCTYNSGPTYREEVWKKGAKPLTE</sequence>
<dbReference type="SFLD" id="SFLDG01067">
    <property type="entry name" value="SPASM/twitch_domain_containing"/>
    <property type="match status" value="1"/>
</dbReference>
<name>A0A644VPX9_9ZZZZ</name>
<dbReference type="EMBL" id="VSSQ01000392">
    <property type="protein sequence ID" value="MPL93438.1"/>
    <property type="molecule type" value="Genomic_DNA"/>
</dbReference>
<dbReference type="CDD" id="cd01335">
    <property type="entry name" value="Radical_SAM"/>
    <property type="match status" value="1"/>
</dbReference>
<evidence type="ECO:0000256" key="4">
    <source>
        <dbReference type="ARBA" id="ARBA00022723"/>
    </source>
</evidence>
<dbReference type="InterPro" id="IPR007197">
    <property type="entry name" value="rSAM"/>
</dbReference>
<dbReference type="Pfam" id="PF04055">
    <property type="entry name" value="Radical_SAM"/>
    <property type="match status" value="1"/>
</dbReference>
<dbReference type="InterPro" id="IPR034474">
    <property type="entry name" value="Methyltransferase_Class_D"/>
</dbReference>
<accession>A0A644VPX9</accession>
<evidence type="ECO:0000259" key="7">
    <source>
        <dbReference type="PROSITE" id="PS51918"/>
    </source>
</evidence>
<keyword evidence="6" id="KW-0411">Iron-sulfur</keyword>
<dbReference type="GO" id="GO:0008168">
    <property type="term" value="F:methyltransferase activity"/>
    <property type="evidence" value="ECO:0007669"/>
    <property type="project" value="InterPro"/>
</dbReference>
<dbReference type="SFLD" id="SFLDF00385">
    <property type="entry name" value="7_8-dihydro-6-hydroxymethylpte"/>
    <property type="match status" value="1"/>
</dbReference>
<dbReference type="PROSITE" id="PS51918">
    <property type="entry name" value="RADICAL_SAM"/>
    <property type="match status" value="1"/>
</dbReference>
<comment type="caution">
    <text evidence="8">The sequence shown here is derived from an EMBL/GenBank/DDBJ whole genome shotgun (WGS) entry which is preliminary data.</text>
</comment>
<dbReference type="InterPro" id="IPR013785">
    <property type="entry name" value="Aldolase_TIM"/>
</dbReference>
<evidence type="ECO:0000256" key="5">
    <source>
        <dbReference type="ARBA" id="ARBA00023004"/>
    </source>
</evidence>
<evidence type="ECO:0000256" key="2">
    <source>
        <dbReference type="ARBA" id="ARBA00022485"/>
    </source>
</evidence>
<dbReference type="Gene3D" id="3.20.20.70">
    <property type="entry name" value="Aldolase class I"/>
    <property type="match status" value="1"/>
</dbReference>
<evidence type="ECO:0000256" key="1">
    <source>
        <dbReference type="ARBA" id="ARBA00001966"/>
    </source>
</evidence>
<keyword evidence="4" id="KW-0479">Metal-binding</keyword>
<dbReference type="NCBIfam" id="NF045702">
    <property type="entry name" value="rSAM_GDGT_ether"/>
    <property type="match status" value="1"/>
</dbReference>
<dbReference type="GO" id="GO:0051539">
    <property type="term" value="F:4 iron, 4 sulfur cluster binding"/>
    <property type="evidence" value="ECO:0007669"/>
    <property type="project" value="UniProtKB-KW"/>
</dbReference>
<dbReference type="InterPro" id="IPR058240">
    <property type="entry name" value="rSAM_sf"/>
</dbReference>
<feature type="domain" description="Radical SAM core" evidence="7">
    <location>
        <begin position="85"/>
        <end position="303"/>
    </location>
</feature>
<dbReference type="PANTHER" id="PTHR43306">
    <property type="entry name" value="7,8-DIHYDRO-6-HYDROXYMETHYLPTERIN DIMETHYLTRANSFERASE"/>
    <property type="match status" value="1"/>
</dbReference>
<dbReference type="SFLD" id="SFLDG01100">
    <property type="entry name" value="methyltransferase_(Class_D)"/>
    <property type="match status" value="1"/>
</dbReference>
<dbReference type="PANTHER" id="PTHR43306:SF1">
    <property type="entry name" value="7,8-DIHYDRO-6-HYDROXYMETHYLPTERIN DIMETHYLTRANSFERASE"/>
    <property type="match status" value="1"/>
</dbReference>
<reference evidence="8" key="1">
    <citation type="submission" date="2019-08" db="EMBL/GenBank/DDBJ databases">
        <authorList>
            <person name="Kucharzyk K."/>
            <person name="Murdoch R.W."/>
            <person name="Higgins S."/>
            <person name="Loffler F."/>
        </authorList>
    </citation>
    <scope>NUCLEOTIDE SEQUENCE</scope>
</reference>
<keyword evidence="5" id="KW-0408">Iron</keyword>
<organism evidence="8">
    <name type="scientific">bioreactor metagenome</name>
    <dbReference type="NCBI Taxonomy" id="1076179"/>
    <lineage>
        <taxon>unclassified sequences</taxon>
        <taxon>metagenomes</taxon>
        <taxon>ecological metagenomes</taxon>
    </lineage>
</organism>
<keyword evidence="3" id="KW-0949">S-adenosyl-L-methionine</keyword>
<dbReference type="InterPro" id="IPR000385">
    <property type="entry name" value="MoaA_NifB_PqqE_Fe-S-bd_CS"/>
</dbReference>
<gene>
    <name evidence="8" type="primary">pqqE_14</name>
    <name evidence="8" type="ORF">SDC9_39565</name>
</gene>
<proteinExistence type="predicted"/>
<evidence type="ECO:0000256" key="6">
    <source>
        <dbReference type="ARBA" id="ARBA00023014"/>
    </source>
</evidence>
<dbReference type="InterPro" id="IPR034471">
    <property type="entry name" value="GDGT/MA_synthase"/>
</dbReference>
<dbReference type="PROSITE" id="PS01305">
    <property type="entry name" value="MOAA_NIFB_PQQE"/>
    <property type="match status" value="1"/>
</dbReference>
<dbReference type="AlphaFoldDB" id="A0A644VPX9"/>
<dbReference type="SUPFAM" id="SSF102114">
    <property type="entry name" value="Radical SAM enzymes"/>
    <property type="match status" value="1"/>
</dbReference>